<evidence type="ECO:0000313" key="3">
    <source>
        <dbReference type="RefSeq" id="XP_013782038.2"/>
    </source>
</evidence>
<sequence length="297" mass="33877">MREVDDSVLAMINYLTHKLRTQSLNESDPFQCKPQEDNDRDSGTESDDEGDVVEELQKYMENRMHYKERKDQHQFVETLVAETGECKDTICELRRELYQISKTEVDRPLPEPIFDSAFPRDSDHNLEPHSSEDELGVINCTNNLVSRGRSSSTYPEKRKWSQANCPSFFENSGSSDDEIRDLLCFSAPVEFCASPPANIHKPNQSLSPPLKILHLTTANIPALELCSSSNTSSRKKHRQTLTNSNGRSNIHRPCLDFEKMQQVIKSWKNCFYELLETVGAILTHSYIGRASTLDITT</sequence>
<feature type="compositionally biased region" description="Basic and acidic residues" evidence="1">
    <location>
        <begin position="34"/>
        <end position="43"/>
    </location>
</feature>
<name>A0ABM1BHE1_LIMPO</name>
<protein>
    <submittedName>
        <fullName evidence="3">Uncharacterized protein LOC106466313 isoform X1</fullName>
    </submittedName>
</protein>
<dbReference type="GeneID" id="106466313"/>
<dbReference type="RefSeq" id="XP_013782038.2">
    <property type="nucleotide sequence ID" value="XM_013926584.2"/>
</dbReference>
<gene>
    <name evidence="3" type="primary">LOC106466313</name>
</gene>
<feature type="region of interest" description="Disordered" evidence="1">
    <location>
        <begin position="25"/>
        <end position="50"/>
    </location>
</feature>
<dbReference type="Proteomes" id="UP000694941">
    <property type="component" value="Unplaced"/>
</dbReference>
<accession>A0ABM1BHE1</accession>
<reference evidence="3" key="1">
    <citation type="submission" date="2025-08" db="UniProtKB">
        <authorList>
            <consortium name="RefSeq"/>
        </authorList>
    </citation>
    <scope>IDENTIFICATION</scope>
    <source>
        <tissue evidence="3">Muscle</tissue>
    </source>
</reference>
<proteinExistence type="predicted"/>
<organism evidence="2 3">
    <name type="scientific">Limulus polyphemus</name>
    <name type="common">Atlantic horseshoe crab</name>
    <dbReference type="NCBI Taxonomy" id="6850"/>
    <lineage>
        <taxon>Eukaryota</taxon>
        <taxon>Metazoa</taxon>
        <taxon>Ecdysozoa</taxon>
        <taxon>Arthropoda</taxon>
        <taxon>Chelicerata</taxon>
        <taxon>Merostomata</taxon>
        <taxon>Xiphosura</taxon>
        <taxon>Limulidae</taxon>
        <taxon>Limulus</taxon>
    </lineage>
</organism>
<evidence type="ECO:0000256" key="1">
    <source>
        <dbReference type="SAM" id="MobiDB-lite"/>
    </source>
</evidence>
<dbReference type="PANTHER" id="PTHR41142:SF1">
    <property type="entry name" value="SI:DKEY-16J16.4"/>
    <property type="match status" value="1"/>
</dbReference>
<evidence type="ECO:0000313" key="2">
    <source>
        <dbReference type="Proteomes" id="UP000694941"/>
    </source>
</evidence>
<dbReference type="PANTHER" id="PTHR41142">
    <property type="entry name" value="SI:DKEY-16J16.4"/>
    <property type="match status" value="1"/>
</dbReference>
<keyword evidence="2" id="KW-1185">Reference proteome</keyword>